<comment type="caution">
    <text evidence="2">The sequence shown here is derived from an EMBL/GenBank/DDBJ whole genome shotgun (WGS) entry which is preliminary data.</text>
</comment>
<gene>
    <name evidence="2" type="ORF">H9751_12130</name>
</gene>
<organism evidence="2 3">
    <name type="scientific">Candidatus Corynebacterium faecigallinarum</name>
    <dbReference type="NCBI Taxonomy" id="2838528"/>
    <lineage>
        <taxon>Bacteria</taxon>
        <taxon>Bacillati</taxon>
        <taxon>Actinomycetota</taxon>
        <taxon>Actinomycetes</taxon>
        <taxon>Mycobacteriales</taxon>
        <taxon>Corynebacteriaceae</taxon>
        <taxon>Corynebacterium</taxon>
    </lineage>
</organism>
<protein>
    <submittedName>
        <fullName evidence="2">GNAT family N-acetyltransferase</fullName>
        <ecNumber evidence="2">2.3.1.-</ecNumber>
    </submittedName>
</protein>
<keyword evidence="2" id="KW-0808">Transferase</keyword>
<dbReference type="SUPFAM" id="SSF55729">
    <property type="entry name" value="Acyl-CoA N-acyltransferases (Nat)"/>
    <property type="match status" value="1"/>
</dbReference>
<feature type="domain" description="N-acetyltransferase" evidence="1">
    <location>
        <begin position="124"/>
        <end position="188"/>
    </location>
</feature>
<dbReference type="CDD" id="cd04301">
    <property type="entry name" value="NAT_SF"/>
    <property type="match status" value="1"/>
</dbReference>
<evidence type="ECO:0000313" key="3">
    <source>
        <dbReference type="Proteomes" id="UP000823858"/>
    </source>
</evidence>
<dbReference type="EMBL" id="DWVP01000024">
    <property type="protein sequence ID" value="HJC86259.1"/>
    <property type="molecule type" value="Genomic_DNA"/>
</dbReference>
<dbReference type="EC" id="2.3.1.-" evidence="2"/>
<dbReference type="AlphaFoldDB" id="A0A9D2QET8"/>
<dbReference type="InterPro" id="IPR016181">
    <property type="entry name" value="Acyl_CoA_acyltransferase"/>
</dbReference>
<accession>A0A9D2QET8</accession>
<dbReference type="Gene3D" id="3.40.630.30">
    <property type="match status" value="1"/>
</dbReference>
<reference evidence="2" key="2">
    <citation type="submission" date="2021-04" db="EMBL/GenBank/DDBJ databases">
        <authorList>
            <person name="Gilroy R."/>
        </authorList>
    </citation>
    <scope>NUCLEOTIDE SEQUENCE</scope>
    <source>
        <strain evidence="2">ChiHjej13B12-4958</strain>
    </source>
</reference>
<dbReference type="InterPro" id="IPR000182">
    <property type="entry name" value="GNAT_dom"/>
</dbReference>
<reference evidence="2" key="1">
    <citation type="journal article" date="2021" name="PeerJ">
        <title>Extensive microbial diversity within the chicken gut microbiome revealed by metagenomics and culture.</title>
        <authorList>
            <person name="Gilroy R."/>
            <person name="Ravi A."/>
            <person name="Getino M."/>
            <person name="Pursley I."/>
            <person name="Horton D.L."/>
            <person name="Alikhan N.F."/>
            <person name="Baker D."/>
            <person name="Gharbi K."/>
            <person name="Hall N."/>
            <person name="Watson M."/>
            <person name="Adriaenssens E.M."/>
            <person name="Foster-Nyarko E."/>
            <person name="Jarju S."/>
            <person name="Secka A."/>
            <person name="Antonio M."/>
            <person name="Oren A."/>
            <person name="Chaudhuri R.R."/>
            <person name="La Ragione R."/>
            <person name="Hildebrand F."/>
            <person name="Pallen M.J."/>
        </authorList>
    </citation>
    <scope>NUCLEOTIDE SEQUENCE</scope>
    <source>
        <strain evidence="2">ChiHjej13B12-4958</strain>
    </source>
</reference>
<name>A0A9D2QET8_9CORY</name>
<keyword evidence="2" id="KW-0012">Acyltransferase</keyword>
<sequence length="212" mass="23642">MLPHAPVVWQDGHVPDELTISVLVLSATDFRTRVDELVDIHLDAMDYPRSAHLQRRMLWTSCSQRPGFACAVALEHPAGTTANPSDRSQTALGVAFGYPGDDTTWWYREVHRGLRSSGLSPDDASRTLSNYDEVSEVHVRPGHQRHGVGRRLLVCLLDQLSSSQALLSTPEVPDEDNAAWTLYRATGFHDVLRNFRFGTDPRPFGVLALDRS</sequence>
<dbReference type="Pfam" id="PF00583">
    <property type="entry name" value="Acetyltransf_1"/>
    <property type="match status" value="1"/>
</dbReference>
<dbReference type="GO" id="GO:0016747">
    <property type="term" value="F:acyltransferase activity, transferring groups other than amino-acyl groups"/>
    <property type="evidence" value="ECO:0007669"/>
    <property type="project" value="InterPro"/>
</dbReference>
<proteinExistence type="predicted"/>
<evidence type="ECO:0000313" key="2">
    <source>
        <dbReference type="EMBL" id="HJC86259.1"/>
    </source>
</evidence>
<dbReference type="Proteomes" id="UP000823858">
    <property type="component" value="Unassembled WGS sequence"/>
</dbReference>
<evidence type="ECO:0000259" key="1">
    <source>
        <dbReference type="Pfam" id="PF00583"/>
    </source>
</evidence>